<protein>
    <submittedName>
        <fullName evidence="2">Uncharacterized protein</fullName>
    </submittedName>
</protein>
<proteinExistence type="predicted"/>
<name>A0AAD5R1B8_PARTN</name>
<dbReference type="Proteomes" id="UP001196413">
    <property type="component" value="Unassembled WGS sequence"/>
</dbReference>
<comment type="caution">
    <text evidence="2">The sequence shown here is derived from an EMBL/GenBank/DDBJ whole genome shotgun (WGS) entry which is preliminary data.</text>
</comment>
<reference evidence="2" key="1">
    <citation type="submission" date="2021-06" db="EMBL/GenBank/DDBJ databases">
        <title>Parelaphostrongylus tenuis whole genome reference sequence.</title>
        <authorList>
            <person name="Garwood T.J."/>
            <person name="Larsen P.A."/>
            <person name="Fountain-Jones N.M."/>
            <person name="Garbe J.R."/>
            <person name="Macchietto M.G."/>
            <person name="Kania S.A."/>
            <person name="Gerhold R.W."/>
            <person name="Richards J.E."/>
            <person name="Wolf T.M."/>
        </authorList>
    </citation>
    <scope>NUCLEOTIDE SEQUENCE</scope>
    <source>
        <strain evidence="2">MNPRO001-30</strain>
        <tissue evidence="2">Meninges</tissue>
    </source>
</reference>
<accession>A0AAD5R1B8</accession>
<evidence type="ECO:0000256" key="1">
    <source>
        <dbReference type="SAM" id="MobiDB-lite"/>
    </source>
</evidence>
<keyword evidence="3" id="KW-1185">Reference proteome</keyword>
<dbReference type="EMBL" id="JAHQIW010005998">
    <property type="protein sequence ID" value="KAJ1367770.1"/>
    <property type="molecule type" value="Genomic_DNA"/>
</dbReference>
<dbReference type="AlphaFoldDB" id="A0AAD5R1B8"/>
<gene>
    <name evidence="2" type="ORF">KIN20_028758</name>
</gene>
<feature type="region of interest" description="Disordered" evidence="1">
    <location>
        <begin position="36"/>
        <end position="73"/>
    </location>
</feature>
<sequence>MKRALSRPKAPQAAQMVHDLREQMVSQRFEDLDRIWSSGEGGTQLPPSSAVSAITTHHPNGRLTSSGPPHLKS</sequence>
<evidence type="ECO:0000313" key="3">
    <source>
        <dbReference type="Proteomes" id="UP001196413"/>
    </source>
</evidence>
<feature type="compositionally biased region" description="Polar residues" evidence="1">
    <location>
        <begin position="45"/>
        <end position="67"/>
    </location>
</feature>
<evidence type="ECO:0000313" key="2">
    <source>
        <dbReference type="EMBL" id="KAJ1367770.1"/>
    </source>
</evidence>
<organism evidence="2 3">
    <name type="scientific">Parelaphostrongylus tenuis</name>
    <name type="common">Meningeal worm</name>
    <dbReference type="NCBI Taxonomy" id="148309"/>
    <lineage>
        <taxon>Eukaryota</taxon>
        <taxon>Metazoa</taxon>
        <taxon>Ecdysozoa</taxon>
        <taxon>Nematoda</taxon>
        <taxon>Chromadorea</taxon>
        <taxon>Rhabditida</taxon>
        <taxon>Rhabditina</taxon>
        <taxon>Rhabditomorpha</taxon>
        <taxon>Strongyloidea</taxon>
        <taxon>Metastrongylidae</taxon>
        <taxon>Parelaphostrongylus</taxon>
    </lineage>
</organism>